<proteinExistence type="predicted"/>
<name>A0A0B7N2B9_9FUNG</name>
<evidence type="ECO:0000256" key="1">
    <source>
        <dbReference type="SAM" id="MobiDB-lite"/>
    </source>
</evidence>
<dbReference type="OrthoDB" id="2287572at2759"/>
<dbReference type="AlphaFoldDB" id="A0A0B7N2B9"/>
<keyword evidence="3" id="KW-1185">Reference proteome</keyword>
<reference evidence="2 3" key="1">
    <citation type="submission" date="2014-09" db="EMBL/GenBank/DDBJ databases">
        <authorList>
            <person name="Ellenberger Sabrina"/>
        </authorList>
    </citation>
    <scope>NUCLEOTIDE SEQUENCE [LARGE SCALE GENOMIC DNA]</scope>
    <source>
        <strain evidence="2 3">CBS 412.66</strain>
    </source>
</reference>
<dbReference type="EMBL" id="LN721823">
    <property type="protein sequence ID" value="CEP09533.1"/>
    <property type="molecule type" value="Genomic_DNA"/>
</dbReference>
<organism evidence="2 3">
    <name type="scientific">Parasitella parasitica</name>
    <dbReference type="NCBI Taxonomy" id="35722"/>
    <lineage>
        <taxon>Eukaryota</taxon>
        <taxon>Fungi</taxon>
        <taxon>Fungi incertae sedis</taxon>
        <taxon>Mucoromycota</taxon>
        <taxon>Mucoromycotina</taxon>
        <taxon>Mucoromycetes</taxon>
        <taxon>Mucorales</taxon>
        <taxon>Mucorineae</taxon>
        <taxon>Mucoraceae</taxon>
        <taxon>Parasitella</taxon>
    </lineage>
</organism>
<feature type="region of interest" description="Disordered" evidence="1">
    <location>
        <begin position="1"/>
        <end position="68"/>
    </location>
</feature>
<evidence type="ECO:0000313" key="2">
    <source>
        <dbReference type="EMBL" id="CEP09533.1"/>
    </source>
</evidence>
<evidence type="ECO:0000313" key="3">
    <source>
        <dbReference type="Proteomes" id="UP000054107"/>
    </source>
</evidence>
<feature type="compositionally biased region" description="Low complexity" evidence="1">
    <location>
        <begin position="34"/>
        <end position="68"/>
    </location>
</feature>
<gene>
    <name evidence="2" type="primary">PARPA_03053.1 scaffold 6522</name>
</gene>
<sequence length="259" mass="29192">MPRSGRNSIVGGKKGRRPGGKNPNAGRRPQNKIQNSSQNQTSLLSHFGAGASGYGSNANNNDDSLANTASPMNLEESITFENTEISVSFDEAMGDTEETQQVNSSLSSNIARAEINTYGNDVEYNESEQDVVDVDSDIFDQIEDDITSSDGSSYINEYLESIQDKFRRNEMPQAYKDGTFWYSNQATFFKLKKDVNADQKNLLQPRVFLWFPHHLFYEANRKFKCPECSKNKAVPEFMNNDGYTKSPLARQIIDIKEYV</sequence>
<protein>
    <submittedName>
        <fullName evidence="2">Uncharacterized protein</fullName>
    </submittedName>
</protein>
<accession>A0A0B7N2B9</accession>
<dbReference type="Proteomes" id="UP000054107">
    <property type="component" value="Unassembled WGS sequence"/>
</dbReference>